<dbReference type="PANTHER" id="PTHR21534:SF0">
    <property type="entry name" value="KATANIN-INTERACTING PROTEIN"/>
    <property type="match status" value="1"/>
</dbReference>
<feature type="domain" description="KATNIP" evidence="1">
    <location>
        <begin position="1"/>
        <end position="55"/>
    </location>
</feature>
<dbReference type="AlphaFoldDB" id="A0A8S2X0Q3"/>
<dbReference type="EMBL" id="CAJOBI010074703">
    <property type="protein sequence ID" value="CAF4473161.1"/>
    <property type="molecule type" value="Genomic_DNA"/>
</dbReference>
<organism evidence="2 3">
    <name type="scientific">Rotaria magnacalcarata</name>
    <dbReference type="NCBI Taxonomy" id="392030"/>
    <lineage>
        <taxon>Eukaryota</taxon>
        <taxon>Metazoa</taxon>
        <taxon>Spiralia</taxon>
        <taxon>Gnathifera</taxon>
        <taxon>Rotifera</taxon>
        <taxon>Eurotatoria</taxon>
        <taxon>Bdelloidea</taxon>
        <taxon>Philodinida</taxon>
        <taxon>Philodinidae</taxon>
        <taxon>Rotaria</taxon>
    </lineage>
</organism>
<dbReference type="Pfam" id="PF14652">
    <property type="entry name" value="DUF4457"/>
    <property type="match status" value="1"/>
</dbReference>
<protein>
    <recommendedName>
        <fullName evidence="1">KATNIP domain-containing protein</fullName>
    </recommendedName>
</protein>
<dbReference type="PANTHER" id="PTHR21534">
    <property type="entry name" value="KATANIN-INTERACTING PROTEIN"/>
    <property type="match status" value="1"/>
</dbReference>
<dbReference type="Proteomes" id="UP000676336">
    <property type="component" value="Unassembled WGS sequence"/>
</dbReference>
<evidence type="ECO:0000313" key="3">
    <source>
        <dbReference type="Proteomes" id="UP000676336"/>
    </source>
</evidence>
<reference evidence="2" key="1">
    <citation type="submission" date="2021-02" db="EMBL/GenBank/DDBJ databases">
        <authorList>
            <person name="Nowell W R."/>
        </authorList>
    </citation>
    <scope>NUCLEOTIDE SEQUENCE</scope>
</reference>
<gene>
    <name evidence="2" type="ORF">SMN809_LOCUS33685</name>
</gene>
<dbReference type="InterPro" id="IPR026704">
    <property type="entry name" value="KATNIP"/>
</dbReference>
<name>A0A8S2X0Q3_9BILA</name>
<feature type="non-terminal residue" evidence="2">
    <location>
        <position position="1"/>
    </location>
</feature>
<evidence type="ECO:0000259" key="1">
    <source>
        <dbReference type="Pfam" id="PF14652"/>
    </source>
</evidence>
<comment type="caution">
    <text evidence="2">The sequence shown here is derived from an EMBL/GenBank/DDBJ whole genome shotgun (WGS) entry which is preliminary data.</text>
</comment>
<proteinExistence type="predicted"/>
<accession>A0A8S2X0Q3</accession>
<evidence type="ECO:0000313" key="2">
    <source>
        <dbReference type="EMBL" id="CAF4473161.1"/>
    </source>
</evidence>
<sequence length="55" mass="6548">MHGLRIWNYNKSVDDTYRGVKRLHVQLNDKSISPRQGFLLRRAPGHCYFDFAQEI</sequence>
<dbReference type="InterPro" id="IPR027859">
    <property type="entry name" value="KATNIP_dom"/>
</dbReference>